<keyword evidence="3" id="KW-1185">Reference proteome</keyword>
<evidence type="ECO:0000313" key="2">
    <source>
        <dbReference type="EMBL" id="KRY30171.1"/>
    </source>
</evidence>
<dbReference type="eggNOG" id="KOG0834">
    <property type="taxonomic scope" value="Eukaryota"/>
</dbReference>
<proteinExistence type="predicted"/>
<evidence type="ECO:0000313" key="3">
    <source>
        <dbReference type="Proteomes" id="UP000054776"/>
    </source>
</evidence>
<dbReference type="InterPro" id="IPR043198">
    <property type="entry name" value="Cyclin/Ssn8"/>
</dbReference>
<reference evidence="2 3" key="1">
    <citation type="submission" date="2015-01" db="EMBL/GenBank/DDBJ databases">
        <title>Evolution of Trichinella species and genotypes.</title>
        <authorList>
            <person name="Korhonen P.K."/>
            <person name="Edoardo P."/>
            <person name="Giuseppe L.R."/>
            <person name="Gasser R.B."/>
        </authorList>
    </citation>
    <scope>NUCLEOTIDE SEQUENCE [LARGE SCALE GENOMIC DNA]</scope>
    <source>
        <strain evidence="2">ISS3</strain>
    </source>
</reference>
<organism evidence="2 3">
    <name type="scientific">Trichinella spiralis</name>
    <name type="common">Trichina worm</name>
    <dbReference type="NCBI Taxonomy" id="6334"/>
    <lineage>
        <taxon>Eukaryota</taxon>
        <taxon>Metazoa</taxon>
        <taxon>Ecdysozoa</taxon>
        <taxon>Nematoda</taxon>
        <taxon>Enoplea</taxon>
        <taxon>Dorylaimia</taxon>
        <taxon>Trichinellida</taxon>
        <taxon>Trichinellidae</taxon>
        <taxon>Trichinella</taxon>
    </lineage>
</organism>
<sequence>MSNFFFRNYFHDINETNLHVYFERANLRLQCTTTGTAVLIFHSFIKKVSNIEQCCLEVSISSMLICLTLFQLCFCIKSHQTIGITCLHMAGWANEDLVQLRDCIMVGYRILHPAKELSEHSGRYFKLWHSIARLERFILRKLRYNLQFAQPHKYLLNYLMNLSNWLERRVIDEQIVKMRISAVKILQDCYLKPELFDDNSSPTISIAAIYLALKICGISIPYADNDDPVPWWKVYRPSLTLERLIVLCNDILEIYQDE</sequence>
<comment type="caution">
    <text evidence="2">The sequence shown here is derived from an EMBL/GenBank/DDBJ whole genome shotgun (WGS) entry which is preliminary data.</text>
</comment>
<dbReference type="Gene3D" id="1.10.472.10">
    <property type="entry name" value="Cyclin-like"/>
    <property type="match status" value="2"/>
</dbReference>
<dbReference type="Proteomes" id="UP000054776">
    <property type="component" value="Unassembled WGS sequence"/>
</dbReference>
<dbReference type="PANTHER" id="PTHR10026">
    <property type="entry name" value="CYCLIN"/>
    <property type="match status" value="1"/>
</dbReference>
<gene>
    <name evidence="2" type="primary">Fam58a</name>
    <name evidence="2" type="ORF">T01_11810</name>
</gene>
<accession>A0A0V1AZI2</accession>
<dbReference type="GO" id="GO:0016538">
    <property type="term" value="F:cyclin-dependent protein serine/threonine kinase regulator activity"/>
    <property type="evidence" value="ECO:0007669"/>
    <property type="project" value="InterPro"/>
</dbReference>
<protein>
    <submittedName>
        <fullName evidence="2">Cyclin-related protein FAM58A</fullName>
    </submittedName>
</protein>
<dbReference type="GO" id="GO:0006357">
    <property type="term" value="P:regulation of transcription by RNA polymerase II"/>
    <property type="evidence" value="ECO:0007669"/>
    <property type="project" value="InterPro"/>
</dbReference>
<name>A0A0V1AZI2_TRISP</name>
<evidence type="ECO:0000256" key="1">
    <source>
        <dbReference type="ARBA" id="ARBA00023127"/>
    </source>
</evidence>
<dbReference type="STRING" id="6334.A0A0V1AZI2"/>
<keyword evidence="1" id="KW-0195">Cyclin</keyword>
<dbReference type="EMBL" id="JYDH01000149">
    <property type="protein sequence ID" value="KRY30171.1"/>
    <property type="molecule type" value="Genomic_DNA"/>
</dbReference>
<dbReference type="AlphaFoldDB" id="A0A0V1AZI2"/>
<dbReference type="InParanoid" id="A0A0V1AZI2"/>
<dbReference type="SUPFAM" id="SSF47954">
    <property type="entry name" value="Cyclin-like"/>
    <property type="match status" value="2"/>
</dbReference>
<dbReference type="InterPro" id="IPR036915">
    <property type="entry name" value="Cyclin-like_sf"/>
</dbReference>
<dbReference type="OrthoDB" id="79090at2759"/>